<evidence type="ECO:0000313" key="2">
    <source>
        <dbReference type="Proteomes" id="UP000274515"/>
    </source>
</evidence>
<keyword evidence="2" id="KW-1185">Reference proteome</keyword>
<dbReference type="RefSeq" id="WP_125092301.1">
    <property type="nucleotide sequence ID" value="NZ_RSAA01000020.1"/>
</dbReference>
<organism evidence="1 2">
    <name type="scientific">Saccharopolyspora rhizosphaerae</name>
    <dbReference type="NCBI Taxonomy" id="2492662"/>
    <lineage>
        <taxon>Bacteria</taxon>
        <taxon>Bacillati</taxon>
        <taxon>Actinomycetota</taxon>
        <taxon>Actinomycetes</taxon>
        <taxon>Pseudonocardiales</taxon>
        <taxon>Pseudonocardiaceae</taxon>
        <taxon>Saccharopolyspora</taxon>
    </lineage>
</organism>
<dbReference type="OrthoDB" id="6902891at2"/>
<accession>A0A426JLX6</accession>
<sequence>MLGRSGVYERTAPTLPGQVVRIEGERGPVPDIGRQTWTARAIKVDTGRQAGVLHHEVATVDRARFSRRRHR</sequence>
<evidence type="ECO:0000313" key="1">
    <source>
        <dbReference type="EMBL" id="RRO14233.1"/>
    </source>
</evidence>
<comment type="caution">
    <text evidence="1">The sequence shown here is derived from an EMBL/GenBank/DDBJ whole genome shotgun (WGS) entry which is preliminary data.</text>
</comment>
<proteinExistence type="predicted"/>
<protein>
    <submittedName>
        <fullName evidence="1">Uncharacterized protein</fullName>
    </submittedName>
</protein>
<dbReference type="Proteomes" id="UP000274515">
    <property type="component" value="Unassembled WGS sequence"/>
</dbReference>
<dbReference type="AlphaFoldDB" id="A0A426JLX6"/>
<dbReference type="EMBL" id="RSAA01000020">
    <property type="protein sequence ID" value="RRO14233.1"/>
    <property type="molecule type" value="Genomic_DNA"/>
</dbReference>
<name>A0A426JLX6_9PSEU</name>
<reference evidence="1 2" key="1">
    <citation type="submission" date="2018-11" db="EMBL/GenBank/DDBJ databases">
        <title>Saccharopolyspora rhizosphaerae sp. nov., an actinomycete isolated from rhizosphere soil in Thailand.</title>
        <authorList>
            <person name="Intra B."/>
            <person name="Euanorasetr J."/>
            <person name="Take A."/>
            <person name="Inahashi Y."/>
            <person name="Mori M."/>
            <person name="Panbangred W."/>
            <person name="Matsumoto A."/>
        </authorList>
    </citation>
    <scope>NUCLEOTIDE SEQUENCE [LARGE SCALE GENOMIC DNA]</scope>
    <source>
        <strain evidence="1 2">H219</strain>
    </source>
</reference>
<gene>
    <name evidence="1" type="ORF">EIL87_21075</name>
</gene>